<dbReference type="GeneID" id="44295047"/>
<feature type="transmembrane region" description="Helical" evidence="1">
    <location>
        <begin position="75"/>
        <end position="93"/>
    </location>
</feature>
<evidence type="ECO:0000313" key="5">
    <source>
        <dbReference type="Proteomes" id="UP000193811"/>
    </source>
</evidence>
<protein>
    <recommendedName>
        <fullName evidence="6">DUF4345 domain-containing protein</fullName>
    </recommendedName>
</protein>
<dbReference type="Proteomes" id="UP000182227">
    <property type="component" value="Unassembled WGS sequence"/>
</dbReference>
<feature type="transmembrane region" description="Helical" evidence="1">
    <location>
        <begin position="105"/>
        <end position="125"/>
    </location>
</feature>
<accession>A0A0U1DT62</accession>
<dbReference type="Proteomes" id="UP000193811">
    <property type="component" value="Unassembled WGS sequence"/>
</dbReference>
<evidence type="ECO:0000256" key="1">
    <source>
        <dbReference type="SAM" id="Phobius"/>
    </source>
</evidence>
<gene>
    <name evidence="3" type="ORF">AWB98_06315</name>
    <name evidence="2" type="ORF">BN970_04988</name>
</gene>
<evidence type="ECO:0000313" key="2">
    <source>
        <dbReference type="EMBL" id="CQD21382.1"/>
    </source>
</evidence>
<feature type="transmembrane region" description="Helical" evidence="1">
    <location>
        <begin position="12"/>
        <end position="32"/>
    </location>
</feature>
<evidence type="ECO:0000313" key="3">
    <source>
        <dbReference type="EMBL" id="ORV29009.1"/>
    </source>
</evidence>
<name>A0A0U1DT62_9MYCO</name>
<keyword evidence="1" id="KW-0812">Transmembrane</keyword>
<keyword evidence="1" id="KW-1133">Transmembrane helix</keyword>
<evidence type="ECO:0000313" key="4">
    <source>
        <dbReference type="Proteomes" id="UP000182227"/>
    </source>
</evidence>
<dbReference type="EMBL" id="LQOP01000008">
    <property type="protein sequence ID" value="ORV29009.1"/>
    <property type="molecule type" value="Genomic_DNA"/>
</dbReference>
<keyword evidence="1" id="KW-0472">Membrane</keyword>
<dbReference type="EMBL" id="CTEF01000004">
    <property type="protein sequence ID" value="CQD21382.1"/>
    <property type="molecule type" value="Genomic_DNA"/>
</dbReference>
<sequence>MIRLVISDRQIRIGTTLGLIHVLVALAAHFAVPASLESRLGLTADPWFRRETGTVNAGFAYGLYRVSRGERDATFIRSTAISGLLMAAVRAVATLRGRRSGPLSTLVLTSDLVLGLGGLLLARQFDR</sequence>
<evidence type="ECO:0008006" key="6">
    <source>
        <dbReference type="Google" id="ProtNLM"/>
    </source>
</evidence>
<dbReference type="AlphaFoldDB" id="A0A0U1DT62"/>
<reference evidence="2 4" key="1">
    <citation type="submission" date="2015-03" db="EMBL/GenBank/DDBJ databases">
        <authorList>
            <person name="Murphy D."/>
        </authorList>
    </citation>
    <scope>NUCLEOTIDE SEQUENCE [LARGE SCALE GENOMIC DNA]</scope>
    <source>
        <strain evidence="2 4">D16</strain>
    </source>
</reference>
<proteinExistence type="predicted"/>
<reference evidence="3 5" key="2">
    <citation type="submission" date="2016-01" db="EMBL/GenBank/DDBJ databases">
        <title>The new phylogeny of the genus Mycobacterium.</title>
        <authorList>
            <person name="Tarcisio F."/>
            <person name="Conor M."/>
            <person name="Antonella G."/>
            <person name="Elisabetta G."/>
            <person name="Giulia F.S."/>
            <person name="Sara T."/>
            <person name="Anna F."/>
            <person name="Clotilde B."/>
            <person name="Roberto B."/>
            <person name="Veronica D.S."/>
            <person name="Fabio R."/>
            <person name="Monica P."/>
            <person name="Olivier J."/>
            <person name="Enrico T."/>
            <person name="Nicola S."/>
        </authorList>
    </citation>
    <scope>NUCLEOTIDE SEQUENCE [LARGE SCALE GENOMIC DNA]</scope>
    <source>
        <strain evidence="3 5">CCUG 50187</strain>
    </source>
</reference>
<dbReference type="RefSeq" id="WP_085140269.1">
    <property type="nucleotide sequence ID" value="NZ_JACKVA010000016.1"/>
</dbReference>
<organism evidence="2 4">
    <name type="scientific">Mycolicibacterium conceptionense</name>
    <dbReference type="NCBI Taxonomy" id="451644"/>
    <lineage>
        <taxon>Bacteria</taxon>
        <taxon>Bacillati</taxon>
        <taxon>Actinomycetota</taxon>
        <taxon>Actinomycetes</taxon>
        <taxon>Mycobacteriales</taxon>
        <taxon>Mycobacteriaceae</taxon>
        <taxon>Mycolicibacterium</taxon>
    </lineage>
</organism>
<keyword evidence="5" id="KW-1185">Reference proteome</keyword>